<dbReference type="Proteomes" id="UP000732105">
    <property type="component" value="Unassembled WGS sequence"/>
</dbReference>
<keyword evidence="1" id="KW-0560">Oxidoreductase</keyword>
<dbReference type="Pfam" id="PF02525">
    <property type="entry name" value="Flavodoxin_2"/>
    <property type="match status" value="1"/>
</dbReference>
<dbReference type="Gene3D" id="3.40.50.360">
    <property type="match status" value="1"/>
</dbReference>
<feature type="domain" description="Flavodoxin-like fold" evidence="2">
    <location>
        <begin position="1"/>
        <end position="168"/>
    </location>
</feature>
<comment type="caution">
    <text evidence="3">The sequence shown here is derived from an EMBL/GenBank/DDBJ whole genome shotgun (WGS) entry which is preliminary data.</text>
</comment>
<reference evidence="3 4" key="1">
    <citation type="submission" date="2018-12" db="EMBL/GenBank/DDBJ databases">
        <title>Marinifilum JC070 sp. nov., a marine bacterium isolated from Yongle Blue Hole in the South China Sea.</title>
        <authorList>
            <person name="Fu T."/>
        </authorList>
    </citation>
    <scope>NUCLEOTIDE SEQUENCE [LARGE SCALE GENOMIC DNA]</scope>
    <source>
        <strain evidence="3 4">JC070</strain>
    </source>
</reference>
<name>A0ABX1WVS3_9BACT</name>
<keyword evidence="4" id="KW-1185">Reference proteome</keyword>
<sequence>MKILHLVFHPDLKASRVNRTWKEQLEQSGKIYTSRDMYSEYPDFQIDVEKEQKLLQEHDRIVLQFPMYWWSVTPLLKKWFDDVLQYQFAYGSKGDKLSGKDLQIICSVGGQAKNYNGFHMFASVPELMKPLQLTANLAKMNYAQPLYMFNADACADEEVKKFGEKWVELIDDSRRADGLKYTNEKIHEDLIDVYQQLGMD</sequence>
<protein>
    <submittedName>
        <fullName evidence="3">Flavodoxin family protein</fullName>
    </submittedName>
</protein>
<evidence type="ECO:0000259" key="2">
    <source>
        <dbReference type="Pfam" id="PF02525"/>
    </source>
</evidence>
<dbReference type="SUPFAM" id="SSF52218">
    <property type="entry name" value="Flavoproteins"/>
    <property type="match status" value="1"/>
</dbReference>
<evidence type="ECO:0000313" key="3">
    <source>
        <dbReference type="EMBL" id="NOU60192.1"/>
    </source>
</evidence>
<dbReference type="RefSeq" id="WP_171595474.1">
    <property type="nucleotide sequence ID" value="NZ_RZNH01000014.1"/>
</dbReference>
<accession>A0ABX1WVS3</accession>
<evidence type="ECO:0000313" key="4">
    <source>
        <dbReference type="Proteomes" id="UP000732105"/>
    </source>
</evidence>
<gene>
    <name evidence="3" type="ORF">ELS83_10170</name>
</gene>
<dbReference type="PANTHER" id="PTHR47307:SF1">
    <property type="entry name" value="GLUTATHIONE-REGULATED POTASSIUM-EFFLUX SYSTEM ANCILLARY PROTEIN KEFG"/>
    <property type="match status" value="1"/>
</dbReference>
<proteinExistence type="predicted"/>
<dbReference type="InterPro" id="IPR046980">
    <property type="entry name" value="KefG/KefF"/>
</dbReference>
<dbReference type="InterPro" id="IPR029039">
    <property type="entry name" value="Flavoprotein-like_sf"/>
</dbReference>
<dbReference type="EMBL" id="RZNH01000014">
    <property type="protein sequence ID" value="NOU60192.1"/>
    <property type="molecule type" value="Genomic_DNA"/>
</dbReference>
<dbReference type="InterPro" id="IPR003680">
    <property type="entry name" value="Flavodoxin_fold"/>
</dbReference>
<organism evidence="3 4">
    <name type="scientific">Marinifilum caeruleilacunae</name>
    <dbReference type="NCBI Taxonomy" id="2499076"/>
    <lineage>
        <taxon>Bacteria</taxon>
        <taxon>Pseudomonadati</taxon>
        <taxon>Bacteroidota</taxon>
        <taxon>Bacteroidia</taxon>
        <taxon>Marinilabiliales</taxon>
        <taxon>Marinifilaceae</taxon>
    </lineage>
</organism>
<dbReference type="PANTHER" id="PTHR47307">
    <property type="entry name" value="GLUTATHIONE-REGULATED POTASSIUM-EFFLUX SYSTEM ANCILLARY PROTEIN KEFG"/>
    <property type="match status" value="1"/>
</dbReference>
<evidence type="ECO:0000256" key="1">
    <source>
        <dbReference type="ARBA" id="ARBA00023002"/>
    </source>
</evidence>